<sequence length="190" mass="21610">MAPHRLPRRNNRPRPYFIQGNSTNKDTTSRTSLFAGSRNVKIYGGVFNTGLRPRERHRSEAEADSHGIPKIPRHLVRSQDNLRRRDEWIFSFGQAEYCEHKGEQNNVIIQTFMGCRARQIWQSTIDYAQRLINPNLLNIVGTSSEESGAHYILFDAAQQKSTNCLIASGLTQGDRETTMFGTQIVYGIAV</sequence>
<keyword evidence="3" id="KW-1185">Reference proteome</keyword>
<evidence type="ECO:0000313" key="3">
    <source>
        <dbReference type="Proteomes" id="UP000053593"/>
    </source>
</evidence>
<feature type="compositionally biased region" description="Polar residues" evidence="1">
    <location>
        <begin position="19"/>
        <end position="30"/>
    </location>
</feature>
<evidence type="ECO:0000313" key="2">
    <source>
        <dbReference type="EMBL" id="KIK57996.1"/>
    </source>
</evidence>
<accession>A0A0D0BRY6</accession>
<dbReference type="HOGENOM" id="CLU_1428149_0_0_1"/>
<dbReference type="Proteomes" id="UP000053593">
    <property type="component" value="Unassembled WGS sequence"/>
</dbReference>
<evidence type="ECO:0000256" key="1">
    <source>
        <dbReference type="SAM" id="MobiDB-lite"/>
    </source>
</evidence>
<feature type="compositionally biased region" description="Basic residues" evidence="1">
    <location>
        <begin position="1"/>
        <end position="12"/>
    </location>
</feature>
<protein>
    <submittedName>
        <fullName evidence="2">Uncharacterized protein</fullName>
    </submittedName>
</protein>
<reference evidence="2 3" key="1">
    <citation type="submission" date="2014-04" db="EMBL/GenBank/DDBJ databases">
        <title>Evolutionary Origins and Diversification of the Mycorrhizal Mutualists.</title>
        <authorList>
            <consortium name="DOE Joint Genome Institute"/>
            <consortium name="Mycorrhizal Genomics Consortium"/>
            <person name="Kohler A."/>
            <person name="Kuo A."/>
            <person name="Nagy L.G."/>
            <person name="Floudas D."/>
            <person name="Copeland A."/>
            <person name="Barry K.W."/>
            <person name="Cichocki N."/>
            <person name="Veneault-Fourrey C."/>
            <person name="LaButti K."/>
            <person name="Lindquist E.A."/>
            <person name="Lipzen A."/>
            <person name="Lundell T."/>
            <person name="Morin E."/>
            <person name="Murat C."/>
            <person name="Riley R."/>
            <person name="Ohm R."/>
            <person name="Sun H."/>
            <person name="Tunlid A."/>
            <person name="Henrissat B."/>
            <person name="Grigoriev I.V."/>
            <person name="Hibbett D.S."/>
            <person name="Martin F."/>
        </authorList>
    </citation>
    <scope>NUCLEOTIDE SEQUENCE [LARGE SCALE GENOMIC DNA]</scope>
    <source>
        <strain evidence="2 3">FD-317 M1</strain>
    </source>
</reference>
<dbReference type="EMBL" id="KN834787">
    <property type="protein sequence ID" value="KIK57996.1"/>
    <property type="molecule type" value="Genomic_DNA"/>
</dbReference>
<gene>
    <name evidence="2" type="ORF">GYMLUDRAFT_98254</name>
</gene>
<organism evidence="2 3">
    <name type="scientific">Collybiopsis luxurians FD-317 M1</name>
    <dbReference type="NCBI Taxonomy" id="944289"/>
    <lineage>
        <taxon>Eukaryota</taxon>
        <taxon>Fungi</taxon>
        <taxon>Dikarya</taxon>
        <taxon>Basidiomycota</taxon>
        <taxon>Agaricomycotina</taxon>
        <taxon>Agaricomycetes</taxon>
        <taxon>Agaricomycetidae</taxon>
        <taxon>Agaricales</taxon>
        <taxon>Marasmiineae</taxon>
        <taxon>Omphalotaceae</taxon>
        <taxon>Collybiopsis</taxon>
        <taxon>Collybiopsis luxurians</taxon>
    </lineage>
</organism>
<dbReference type="AlphaFoldDB" id="A0A0D0BRY6"/>
<dbReference type="OrthoDB" id="3026831at2759"/>
<proteinExistence type="predicted"/>
<feature type="region of interest" description="Disordered" evidence="1">
    <location>
        <begin position="1"/>
        <end position="30"/>
    </location>
</feature>
<name>A0A0D0BRY6_9AGAR</name>